<name>A0A974CPN6_XENLA</name>
<dbReference type="EMBL" id="CM004476">
    <property type="protein sequence ID" value="OCT76461.1"/>
    <property type="molecule type" value="Genomic_DNA"/>
</dbReference>
<proteinExistence type="predicted"/>
<protein>
    <submittedName>
        <fullName evidence="1">Uncharacterized protein</fullName>
    </submittedName>
</protein>
<accession>A0A974CPN6</accession>
<evidence type="ECO:0000313" key="1">
    <source>
        <dbReference type="EMBL" id="OCT76461.1"/>
    </source>
</evidence>
<reference evidence="2" key="1">
    <citation type="journal article" date="2016" name="Nature">
        <title>Genome evolution in the allotetraploid frog Xenopus laevis.</title>
        <authorList>
            <person name="Session A.M."/>
            <person name="Uno Y."/>
            <person name="Kwon T."/>
            <person name="Chapman J.A."/>
            <person name="Toyoda A."/>
            <person name="Takahashi S."/>
            <person name="Fukui A."/>
            <person name="Hikosaka A."/>
            <person name="Suzuki A."/>
            <person name="Kondo M."/>
            <person name="van Heeringen S.J."/>
            <person name="Quigley I."/>
            <person name="Heinz S."/>
            <person name="Ogino H."/>
            <person name="Ochi H."/>
            <person name="Hellsten U."/>
            <person name="Lyons J.B."/>
            <person name="Simakov O."/>
            <person name="Putnam N."/>
            <person name="Stites J."/>
            <person name="Kuroki Y."/>
            <person name="Tanaka T."/>
            <person name="Michiue T."/>
            <person name="Watanabe M."/>
            <person name="Bogdanovic O."/>
            <person name="Lister R."/>
            <person name="Georgiou G."/>
            <person name="Paranjpe S.S."/>
            <person name="van Kruijsbergen I."/>
            <person name="Shu S."/>
            <person name="Carlson J."/>
            <person name="Kinoshita T."/>
            <person name="Ohta Y."/>
            <person name="Mawaribuchi S."/>
            <person name="Jenkins J."/>
            <person name="Grimwood J."/>
            <person name="Schmutz J."/>
            <person name="Mitros T."/>
            <person name="Mozaffari S.V."/>
            <person name="Suzuki Y."/>
            <person name="Haramoto Y."/>
            <person name="Yamamoto T.S."/>
            <person name="Takagi C."/>
            <person name="Heald R."/>
            <person name="Miller K."/>
            <person name="Haudenschild C."/>
            <person name="Kitzman J."/>
            <person name="Nakayama T."/>
            <person name="Izutsu Y."/>
            <person name="Robert J."/>
            <person name="Fortriede J."/>
            <person name="Burns K."/>
            <person name="Lotay V."/>
            <person name="Karimi K."/>
            <person name="Yasuoka Y."/>
            <person name="Dichmann D.S."/>
            <person name="Flajnik M.F."/>
            <person name="Houston D.W."/>
            <person name="Shendure J."/>
            <person name="DuPasquier L."/>
            <person name="Vize P.D."/>
            <person name="Zorn A.M."/>
            <person name="Ito M."/>
            <person name="Marcotte E.M."/>
            <person name="Wallingford J.B."/>
            <person name="Ito Y."/>
            <person name="Asashima M."/>
            <person name="Ueno N."/>
            <person name="Matsuda Y."/>
            <person name="Veenstra G.J."/>
            <person name="Fujiyama A."/>
            <person name="Harland R.M."/>
            <person name="Taira M."/>
            <person name="Rokhsar D.S."/>
        </authorList>
    </citation>
    <scope>NUCLEOTIDE SEQUENCE [LARGE SCALE GENOMIC DNA]</scope>
    <source>
        <strain evidence="2">J</strain>
    </source>
</reference>
<sequence length="69" mass="7935">MNWGNMNSSTFRYLDRRMYSIIILIIVGDGNAVWDPILDCTGVCGFYPLVGSSDLAQLEQHFWLIDTYK</sequence>
<evidence type="ECO:0000313" key="2">
    <source>
        <dbReference type="Proteomes" id="UP000694892"/>
    </source>
</evidence>
<dbReference type="Proteomes" id="UP000694892">
    <property type="component" value="Chromosome 6L"/>
</dbReference>
<gene>
    <name evidence="1" type="ORF">XELAEV_18031662mg</name>
</gene>
<organism evidence="1 2">
    <name type="scientific">Xenopus laevis</name>
    <name type="common">African clawed frog</name>
    <dbReference type="NCBI Taxonomy" id="8355"/>
    <lineage>
        <taxon>Eukaryota</taxon>
        <taxon>Metazoa</taxon>
        <taxon>Chordata</taxon>
        <taxon>Craniata</taxon>
        <taxon>Vertebrata</taxon>
        <taxon>Euteleostomi</taxon>
        <taxon>Amphibia</taxon>
        <taxon>Batrachia</taxon>
        <taxon>Anura</taxon>
        <taxon>Pipoidea</taxon>
        <taxon>Pipidae</taxon>
        <taxon>Xenopodinae</taxon>
        <taxon>Xenopus</taxon>
        <taxon>Xenopus</taxon>
    </lineage>
</organism>
<dbReference type="AlphaFoldDB" id="A0A974CPN6"/>